<evidence type="ECO:0000256" key="1">
    <source>
        <dbReference type="SAM" id="Phobius"/>
    </source>
</evidence>
<evidence type="ECO:0000313" key="3">
    <source>
        <dbReference type="EMBL" id="MBB6183487.1"/>
    </source>
</evidence>
<name>A0A099CYJ8_9GAMM</name>
<feature type="transmembrane region" description="Helical" evidence="1">
    <location>
        <begin position="40"/>
        <end position="61"/>
    </location>
</feature>
<evidence type="ECO:0000313" key="5">
    <source>
        <dbReference type="Proteomes" id="UP000560000"/>
    </source>
</evidence>
<accession>A0A099CYJ8</accession>
<keyword evidence="4" id="KW-1185">Reference proteome</keyword>
<dbReference type="Proteomes" id="UP000029708">
    <property type="component" value="Unassembled WGS sequence"/>
</dbReference>
<gene>
    <name evidence="3" type="ORF">HNQ86_000832</name>
    <name evidence="2" type="ORF">LF63_0106925</name>
</gene>
<evidence type="ECO:0000313" key="2">
    <source>
        <dbReference type="EMBL" id="KGI78090.1"/>
    </source>
</evidence>
<dbReference type="STRING" id="1543381.LF63_0106925"/>
<protein>
    <submittedName>
        <fullName evidence="2">Uncharacterized protein</fullName>
    </submittedName>
</protein>
<sequence length="143" mass="16139">MSALEKRAWLMILSMCPVYQVYFVIQFVWSERLPTFGDRILCLAVAGTLHALAYGIGLLIVKRGESHAGESPMHDERDRAIDGRATRAAYFLLLAGMLVVGVVMPFGYRVWELVNAALLFVVLSETLRHVLIVAGYRRMRFAH</sequence>
<evidence type="ECO:0000313" key="4">
    <source>
        <dbReference type="Proteomes" id="UP000029708"/>
    </source>
</evidence>
<dbReference type="OrthoDB" id="6024295at2"/>
<feature type="transmembrane region" description="Helical" evidence="1">
    <location>
        <begin position="88"/>
        <end position="108"/>
    </location>
</feature>
<dbReference type="HOGENOM" id="CLU_152594_0_0_6"/>
<keyword evidence="1" id="KW-1133">Transmembrane helix</keyword>
<dbReference type="AlphaFoldDB" id="A0A099CYJ8"/>
<feature type="transmembrane region" description="Helical" evidence="1">
    <location>
        <begin position="7"/>
        <end position="28"/>
    </location>
</feature>
<reference evidence="3 5" key="2">
    <citation type="submission" date="2020-08" db="EMBL/GenBank/DDBJ databases">
        <title>Genomic Encyclopedia of Type Strains, Phase IV (KMG-IV): sequencing the most valuable type-strain genomes for metagenomic binning, comparative biology and taxonomic classification.</title>
        <authorList>
            <person name="Goeker M."/>
        </authorList>
    </citation>
    <scope>NUCLEOTIDE SEQUENCE [LARGE SCALE GENOMIC DNA]</scope>
    <source>
        <strain evidence="3 5">DSM 107085</strain>
    </source>
</reference>
<feature type="transmembrane region" description="Helical" evidence="1">
    <location>
        <begin position="114"/>
        <end position="136"/>
    </location>
</feature>
<dbReference type="RefSeq" id="WP_043100584.1">
    <property type="nucleotide sequence ID" value="NZ_JACHET010000001.1"/>
</dbReference>
<comment type="caution">
    <text evidence="2">The sequence shown here is derived from an EMBL/GenBank/DDBJ whole genome shotgun (WGS) entry which is preliminary data.</text>
</comment>
<proteinExistence type="predicted"/>
<dbReference type="EMBL" id="JROI01000010">
    <property type="protein sequence ID" value="KGI78090.1"/>
    <property type="molecule type" value="Genomic_DNA"/>
</dbReference>
<dbReference type="Proteomes" id="UP000560000">
    <property type="component" value="Unassembled WGS sequence"/>
</dbReference>
<reference evidence="2 4" key="1">
    <citation type="submission" date="2014-09" db="EMBL/GenBank/DDBJ databases">
        <title>Xanthomonadaceae 3.5X direct submission.</title>
        <authorList>
            <person name="Fang T."/>
            <person name="Wang H."/>
        </authorList>
    </citation>
    <scope>NUCLEOTIDE SEQUENCE [LARGE SCALE GENOMIC DNA]</scope>
    <source>
        <strain evidence="2 4">3.5X</strain>
    </source>
</reference>
<organism evidence="2 4">
    <name type="scientific">Oleiagrimonas soli</name>
    <dbReference type="NCBI Taxonomy" id="1543381"/>
    <lineage>
        <taxon>Bacteria</taxon>
        <taxon>Pseudomonadati</taxon>
        <taxon>Pseudomonadota</taxon>
        <taxon>Gammaproteobacteria</taxon>
        <taxon>Lysobacterales</taxon>
        <taxon>Rhodanobacteraceae</taxon>
        <taxon>Oleiagrimonas</taxon>
    </lineage>
</organism>
<dbReference type="EMBL" id="JACHET010000001">
    <property type="protein sequence ID" value="MBB6183487.1"/>
    <property type="molecule type" value="Genomic_DNA"/>
</dbReference>
<keyword evidence="1" id="KW-0812">Transmembrane</keyword>
<keyword evidence="1" id="KW-0472">Membrane</keyword>